<evidence type="ECO:0000259" key="2">
    <source>
        <dbReference type="Pfam" id="PF17643"/>
    </source>
</evidence>
<evidence type="ECO:0000259" key="4">
    <source>
        <dbReference type="Pfam" id="PF20781"/>
    </source>
</evidence>
<organism evidence="6 7">
    <name type="scientific">Flavobacterium aquidurense</name>
    <dbReference type="NCBI Taxonomy" id="362413"/>
    <lineage>
        <taxon>Bacteria</taxon>
        <taxon>Pseudomonadati</taxon>
        <taxon>Bacteroidota</taxon>
        <taxon>Flavobacteriia</taxon>
        <taxon>Flavobacteriales</taxon>
        <taxon>Flavobacteriaceae</taxon>
        <taxon>Flavobacterium</taxon>
    </lineage>
</organism>
<dbReference type="InterPro" id="IPR040530">
    <property type="entry name" value="T6SS_TssR-like_N"/>
</dbReference>
<evidence type="ECO:0000313" key="7">
    <source>
        <dbReference type="Proteomes" id="UP000050443"/>
    </source>
</evidence>
<feature type="chain" id="PRO_5006033263" evidence="1">
    <location>
        <begin position="24"/>
        <end position="774"/>
    </location>
</feature>
<dbReference type="InterPro" id="IPR049358">
    <property type="entry name" value="T6SS_TssR-like_C"/>
</dbReference>
<protein>
    <submittedName>
        <fullName evidence="6">Uncharacterized protein</fullName>
    </submittedName>
</protein>
<proteinExistence type="predicted"/>
<sequence>MKISILLRYTSLMCLLITSAVFSQVKNSTSVIQKTEKTVNTYDNEKQKESEKSELKLVFSDRNDNNIYEEPYGARVKNKAKILSPMYVINEDKNYYEVVVADKKLIGKPKGTFAVLRSKKNHFSNAKEVQYLGWIKKDNVIEYSRAMQNQVNLKYVKYFVASNTLDNLFSSGKNVKKSALLLKNDPNLESVSKKNIKLNDFVYVYKINKTTNSAFVSNFDDVMPKDTTNLKYGWVPLQYLNPIEDNVVVKLNPTDTLQFSSGKINFLANELYKNTFFVNENQSSEPIKFENASSISLPINVWNHDKNKITNLKGDDISIKTIEQIALESKNINFYYVFENNNSSKQYLKKTLSALQNLKLTTNSELYANYNFTYSFIAKGKSKSYYLIKSQSFSKWFDLIEKSIKTPDEILKENILPNNNTGISQFLNPETNFENNFFILTGLEGSINNVLPDSFNILAKNNAKILYIIFKNENNSDNQDFILQSKMYLSEASNANKRNIQNYYVDPKLVAKNDEFTYNGDVDNDYIYNAPLKSNFNGGIIFPKLNGELTPETINKAIDSVISKTIKTNNALLKSLTQYKNEFSFLRSQPSGTINSLIQNNPRKDSTGTDIPKNYKSETFVINAKDTLSSTLENKVNILLTEEEIRQLIENYRELISKEYTNANIDKVEILSFRDRCKMFASKIRQTEYIKNRSSLADLLYFKTRVFVNSAELHQIRIKDIRKFKKKPDEFRAIFTALNTKVEVLEKMQRNNTFEVFDDESQTKYYYISKKLLL</sequence>
<dbReference type="EMBL" id="JRLF01000015">
    <property type="protein sequence ID" value="KQB37460.1"/>
    <property type="molecule type" value="Genomic_DNA"/>
</dbReference>
<feature type="signal peptide" evidence="1">
    <location>
        <begin position="1"/>
        <end position="23"/>
    </location>
</feature>
<dbReference type="InterPro" id="IPR049360">
    <property type="entry name" value="T6SS_TssR-like_VWA"/>
</dbReference>
<dbReference type="OrthoDB" id="1064644at2"/>
<comment type="caution">
    <text evidence="6">The sequence shown here is derived from an EMBL/GenBank/DDBJ whole genome shotgun (WGS) entry which is preliminary data.</text>
</comment>
<evidence type="ECO:0000256" key="1">
    <source>
        <dbReference type="SAM" id="SignalP"/>
    </source>
</evidence>
<dbReference type="AlphaFoldDB" id="A0A0N8VLU0"/>
<reference evidence="6 7" key="1">
    <citation type="submission" date="2014-09" db="EMBL/GenBank/DDBJ databases">
        <title>Genome sequence of Flavobacterium aquidurense RC62.</title>
        <authorList>
            <person name="Kim J.F."/>
            <person name="Kwak M.-J."/>
        </authorList>
    </citation>
    <scope>NUCLEOTIDE SEQUENCE [LARGE SCALE GENOMIC DNA]</scope>
    <source>
        <strain evidence="6 7">RC62</strain>
    </source>
</reference>
<dbReference type="InterPro" id="IPR049359">
    <property type="entry name" value="T6SS_TssR-like_dom_2"/>
</dbReference>
<feature type="domain" description="Type VI secretion system TssR-like C-terminal" evidence="4">
    <location>
        <begin position="636"/>
        <end position="773"/>
    </location>
</feature>
<dbReference type="RefSeq" id="WP_157472599.1">
    <property type="nucleotide sequence ID" value="NZ_JRLF01000015.1"/>
</dbReference>
<name>A0A0N8VLU0_9FLAO</name>
<keyword evidence="1" id="KW-0732">Signal</keyword>
<dbReference type="STRING" id="362413.RC62_2626"/>
<accession>A0A0N8VLU0</accession>
<dbReference type="Pfam" id="PF17643">
    <property type="entry name" value="TssR"/>
    <property type="match status" value="1"/>
</dbReference>
<evidence type="ECO:0000259" key="5">
    <source>
        <dbReference type="Pfam" id="PF20782"/>
    </source>
</evidence>
<feature type="domain" description="Type VI secretion system TssR-like second" evidence="3">
    <location>
        <begin position="157"/>
        <end position="241"/>
    </location>
</feature>
<feature type="domain" description="Type VI secretion system TssR-like VWA" evidence="5">
    <location>
        <begin position="290"/>
        <end position="581"/>
    </location>
</feature>
<dbReference type="Pfam" id="PF20781">
    <property type="entry name" value="TssR_C"/>
    <property type="match status" value="1"/>
</dbReference>
<dbReference type="Pfam" id="PF20780">
    <property type="entry name" value="TssR_M"/>
    <property type="match status" value="1"/>
</dbReference>
<dbReference type="Pfam" id="PF20782">
    <property type="entry name" value="TssR_VWA"/>
    <property type="match status" value="1"/>
</dbReference>
<gene>
    <name evidence="6" type="ORF">RC62_2626</name>
</gene>
<evidence type="ECO:0000313" key="6">
    <source>
        <dbReference type="EMBL" id="KQB37460.1"/>
    </source>
</evidence>
<evidence type="ECO:0000259" key="3">
    <source>
        <dbReference type="Pfam" id="PF20780"/>
    </source>
</evidence>
<dbReference type="PATRIC" id="fig|362413.3.peg.2573"/>
<feature type="domain" description="Type VI secretion system TssR-like N-terminal barrel" evidence="2">
    <location>
        <begin position="37"/>
        <end position="141"/>
    </location>
</feature>
<dbReference type="Proteomes" id="UP000050443">
    <property type="component" value="Unassembled WGS sequence"/>
</dbReference>